<keyword evidence="3" id="KW-0687">Ribonucleoprotein</keyword>
<evidence type="ECO:0000256" key="4">
    <source>
        <dbReference type="ARBA" id="ARBA00039977"/>
    </source>
</evidence>
<dbReference type="EMBL" id="JASNQZ010000007">
    <property type="protein sequence ID" value="KAL0955110.1"/>
    <property type="molecule type" value="Genomic_DNA"/>
</dbReference>
<proteinExistence type="inferred from homology"/>
<evidence type="ECO:0000256" key="3">
    <source>
        <dbReference type="ARBA" id="ARBA00023274"/>
    </source>
</evidence>
<dbReference type="Gene3D" id="3.30.70.330">
    <property type="match status" value="1"/>
</dbReference>
<feature type="compositionally biased region" description="Low complexity" evidence="5">
    <location>
        <begin position="303"/>
        <end position="316"/>
    </location>
</feature>
<sequence length="316" mass="36562">MMQSSTLPFRRLYATMPGLAVVARDASTPRAVRLRRLRKGYKTPDEITPTNQATYDRLKSKGRLGPQGNTKPLKEWVAEVNERRSRLRGVRHVTQTDGTQLAEVVGQKVYLPNIIFRLVRNTTPPGKPYNPFEATFRVPLSITKTDIRSYLLAVYGVKTTYIRTDVYRAPLERFQTGGFRPKKNRTYKRAVVGLVEPFYYPLRLEDMSPADRSKREEWLEKMFAIKQTEYQRKYELLRMTRTNPGQSPTWKWRGPLIANRAQILKMVGERRAKREGLIASQVQQWREKRVLGEKITIPKKSKPAQAEQAEQSAPPS</sequence>
<evidence type="ECO:0000313" key="6">
    <source>
        <dbReference type="EMBL" id="KAL0955110.1"/>
    </source>
</evidence>
<dbReference type="InterPro" id="IPR013025">
    <property type="entry name" value="Ribosomal_uL23-like"/>
</dbReference>
<dbReference type="Proteomes" id="UP001556367">
    <property type="component" value="Unassembled WGS sequence"/>
</dbReference>
<dbReference type="InterPro" id="IPR012678">
    <property type="entry name" value="Ribosomal_uL23/eL15/eS24_sf"/>
</dbReference>
<keyword evidence="2" id="KW-0689">Ribosomal protein</keyword>
<evidence type="ECO:0000256" key="1">
    <source>
        <dbReference type="ARBA" id="ARBA00006700"/>
    </source>
</evidence>
<gene>
    <name evidence="6" type="ORF">HGRIS_004026</name>
</gene>
<reference evidence="7" key="1">
    <citation type="submission" date="2024-06" db="EMBL/GenBank/DDBJ databases">
        <title>Multi-omics analyses provide insights into the biosynthesis of the anticancer antibiotic pleurotin in Hohenbuehelia grisea.</title>
        <authorList>
            <person name="Weaver J.A."/>
            <person name="Alberti F."/>
        </authorList>
    </citation>
    <scope>NUCLEOTIDE SEQUENCE [LARGE SCALE GENOMIC DNA]</scope>
    <source>
        <strain evidence="7">T-177</strain>
    </source>
</reference>
<evidence type="ECO:0000256" key="5">
    <source>
        <dbReference type="SAM" id="MobiDB-lite"/>
    </source>
</evidence>
<organism evidence="6 7">
    <name type="scientific">Hohenbuehelia grisea</name>
    <dbReference type="NCBI Taxonomy" id="104357"/>
    <lineage>
        <taxon>Eukaryota</taxon>
        <taxon>Fungi</taxon>
        <taxon>Dikarya</taxon>
        <taxon>Basidiomycota</taxon>
        <taxon>Agaricomycotina</taxon>
        <taxon>Agaricomycetes</taxon>
        <taxon>Agaricomycetidae</taxon>
        <taxon>Agaricales</taxon>
        <taxon>Pleurotineae</taxon>
        <taxon>Pleurotaceae</taxon>
        <taxon>Hohenbuehelia</taxon>
    </lineage>
</organism>
<dbReference type="PANTHER" id="PTHR12059:SF5">
    <property type="entry name" value="LARGE RIBOSOMAL SUBUNIT PROTEIN UL23M"/>
    <property type="match status" value="1"/>
</dbReference>
<evidence type="ECO:0000313" key="7">
    <source>
        <dbReference type="Proteomes" id="UP001556367"/>
    </source>
</evidence>
<dbReference type="SUPFAM" id="SSF54189">
    <property type="entry name" value="Ribosomal proteins S24e, L23 and L15e"/>
    <property type="match status" value="1"/>
</dbReference>
<accession>A0ABR3JI20</accession>
<feature type="region of interest" description="Disordered" evidence="5">
    <location>
        <begin position="293"/>
        <end position="316"/>
    </location>
</feature>
<evidence type="ECO:0000256" key="2">
    <source>
        <dbReference type="ARBA" id="ARBA00022980"/>
    </source>
</evidence>
<dbReference type="InterPro" id="IPR012677">
    <property type="entry name" value="Nucleotide-bd_a/b_plait_sf"/>
</dbReference>
<dbReference type="Pfam" id="PF00276">
    <property type="entry name" value="Ribosomal_L23"/>
    <property type="match status" value="1"/>
</dbReference>
<dbReference type="PANTHER" id="PTHR12059">
    <property type="entry name" value="RIBOSOMAL PROTEIN L23-RELATED"/>
    <property type="match status" value="1"/>
</dbReference>
<comment type="similarity">
    <text evidence="1">Belongs to the universal ribosomal protein uL23 family.</text>
</comment>
<protein>
    <recommendedName>
        <fullName evidence="4">Large ribosomal subunit protein uL23m</fullName>
    </recommendedName>
</protein>
<keyword evidence="7" id="KW-1185">Reference proteome</keyword>
<name>A0ABR3JI20_9AGAR</name>
<comment type="caution">
    <text evidence="6">The sequence shown here is derived from an EMBL/GenBank/DDBJ whole genome shotgun (WGS) entry which is preliminary data.</text>
</comment>